<dbReference type="RefSeq" id="WP_254157319.1">
    <property type="nucleotide sequence ID" value="NZ_CP100355.1"/>
</dbReference>
<reference evidence="1" key="1">
    <citation type="submission" date="2022-06" db="EMBL/GenBank/DDBJ databases">
        <title>Diverse halophilic archaea isolated from saline environments.</title>
        <authorList>
            <person name="Cui H.-L."/>
        </authorList>
    </citation>
    <scope>NUCLEOTIDE SEQUENCE</scope>
    <source>
        <strain evidence="1">WLHS1</strain>
    </source>
</reference>
<dbReference type="AlphaFoldDB" id="A0A9E7N984"/>
<evidence type="ECO:0000313" key="2">
    <source>
        <dbReference type="Proteomes" id="UP001056855"/>
    </source>
</evidence>
<dbReference type="Proteomes" id="UP001056855">
    <property type="component" value="Chromosome"/>
</dbReference>
<dbReference type="EMBL" id="CP100355">
    <property type="protein sequence ID" value="UTF53131.1"/>
    <property type="molecule type" value="Genomic_DNA"/>
</dbReference>
<dbReference type="Pfam" id="PF19106">
    <property type="entry name" value="DUF5793"/>
    <property type="match status" value="1"/>
</dbReference>
<protein>
    <submittedName>
        <fullName evidence="1">DUF5793 family protein</fullName>
    </submittedName>
</protein>
<organism evidence="1 2">
    <name type="scientific">Natronosalvus rutilus</name>
    <dbReference type="NCBI Taxonomy" id="2953753"/>
    <lineage>
        <taxon>Archaea</taxon>
        <taxon>Methanobacteriati</taxon>
        <taxon>Methanobacteriota</taxon>
        <taxon>Stenosarchaea group</taxon>
        <taxon>Halobacteria</taxon>
        <taxon>Halobacteriales</taxon>
        <taxon>Natrialbaceae</taxon>
        <taxon>Natronosalvus</taxon>
    </lineage>
</organism>
<keyword evidence="2" id="KW-1185">Reference proteome</keyword>
<dbReference type="KEGG" id="sawl:NGM29_15340"/>
<sequence>MKREHFTLTASNVDWIETDSDPKKPAVTIDCTGPATLLQDRLTDPDGEPLKASQTDAALRLQGPVDAEDTDGVVSVTNRVTGEFVLELNVPAQDVLQFIRAARGYGEDTTDDGGRYHVTITLDGEPFVEYDKRTFLVYDDDGDLLRHRSLIPSGVEL</sequence>
<dbReference type="InterPro" id="IPR043811">
    <property type="entry name" value="DUF5793"/>
</dbReference>
<proteinExistence type="predicted"/>
<gene>
    <name evidence="1" type="ORF">NGM29_15340</name>
</gene>
<dbReference type="GeneID" id="73291448"/>
<name>A0A9E7N984_9EURY</name>
<accession>A0A9E7N984</accession>
<evidence type="ECO:0000313" key="1">
    <source>
        <dbReference type="EMBL" id="UTF53131.1"/>
    </source>
</evidence>